<reference evidence="2" key="1">
    <citation type="submission" date="2018-05" db="EMBL/GenBank/DDBJ databases">
        <authorList>
            <person name="Du Z."/>
            <person name="Wang X."/>
        </authorList>
    </citation>
    <scope>NUCLEOTIDE SEQUENCE [LARGE SCALE GENOMIC DNA]</scope>
    <source>
        <strain evidence="2">WDS4C29</strain>
    </source>
</reference>
<comment type="caution">
    <text evidence="1">The sequence shown here is derived from an EMBL/GenBank/DDBJ whole genome shotgun (WGS) entry which is preliminary data.</text>
</comment>
<gene>
    <name evidence="1" type="ORF">DFK10_11435</name>
</gene>
<name>A0A2V1P461_9RHOB</name>
<proteinExistence type="predicted"/>
<evidence type="ECO:0000313" key="1">
    <source>
        <dbReference type="EMBL" id="PWG16570.1"/>
    </source>
</evidence>
<sequence>MAYHAKNSSDFVGLRTAYGGRKQVVYDAHGDRRVILDICDPTASEAKIDEALKEGINTSNVLRGVITALKARDIPIDIAS</sequence>
<organism evidence="1 2">
    <name type="scientific">Salibaculum griseiflavum</name>
    <dbReference type="NCBI Taxonomy" id="1914409"/>
    <lineage>
        <taxon>Bacteria</taxon>
        <taxon>Pseudomonadati</taxon>
        <taxon>Pseudomonadota</taxon>
        <taxon>Alphaproteobacteria</taxon>
        <taxon>Rhodobacterales</taxon>
        <taxon>Roseobacteraceae</taxon>
        <taxon>Salibaculum</taxon>
    </lineage>
</organism>
<accession>A0A2V1P461</accession>
<dbReference type="EMBL" id="QETF01000012">
    <property type="protein sequence ID" value="PWG16570.1"/>
    <property type="molecule type" value="Genomic_DNA"/>
</dbReference>
<keyword evidence="2" id="KW-1185">Reference proteome</keyword>
<dbReference type="Proteomes" id="UP000245293">
    <property type="component" value="Unassembled WGS sequence"/>
</dbReference>
<evidence type="ECO:0000313" key="2">
    <source>
        <dbReference type="Proteomes" id="UP000245293"/>
    </source>
</evidence>
<protein>
    <submittedName>
        <fullName evidence="1">Uncharacterized protein</fullName>
    </submittedName>
</protein>
<dbReference type="AlphaFoldDB" id="A0A2V1P461"/>
<dbReference type="RefSeq" id="WP_109389168.1">
    <property type="nucleotide sequence ID" value="NZ_QETF01000012.1"/>
</dbReference>
<dbReference type="OrthoDB" id="7875019at2"/>